<dbReference type="PANTHER" id="PTHR46148">
    <property type="entry name" value="CHROMO DOMAIN-CONTAINING PROTEIN"/>
    <property type="match status" value="1"/>
</dbReference>
<name>A0A6L2JZR3_TANCI</name>
<comment type="caution">
    <text evidence="4">The sequence shown here is derived from an EMBL/GenBank/DDBJ whole genome shotgun (WGS) entry which is preliminary data.</text>
</comment>
<dbReference type="EMBL" id="BKCJ010001515">
    <property type="protein sequence ID" value="GEU42027.1"/>
    <property type="molecule type" value="Genomic_DNA"/>
</dbReference>
<dbReference type="GO" id="GO:0003964">
    <property type="term" value="F:RNA-directed DNA polymerase activity"/>
    <property type="evidence" value="ECO:0007669"/>
    <property type="project" value="UniProtKB-KW"/>
</dbReference>
<evidence type="ECO:0000259" key="3">
    <source>
        <dbReference type="Pfam" id="PF24626"/>
    </source>
</evidence>
<evidence type="ECO:0000256" key="1">
    <source>
        <dbReference type="SAM" id="Coils"/>
    </source>
</evidence>
<keyword evidence="4" id="KW-0808">Transferase</keyword>
<dbReference type="AlphaFoldDB" id="A0A6L2JZR3"/>
<keyword evidence="4" id="KW-0695">RNA-directed DNA polymerase</keyword>
<gene>
    <name evidence="4" type="ORF">Tci_014005</name>
</gene>
<feature type="compositionally biased region" description="Acidic residues" evidence="2">
    <location>
        <begin position="159"/>
        <end position="169"/>
    </location>
</feature>
<reference evidence="4" key="1">
    <citation type="journal article" date="2019" name="Sci. Rep.">
        <title>Draft genome of Tanacetum cinerariifolium, the natural source of mosquito coil.</title>
        <authorList>
            <person name="Yamashiro T."/>
            <person name="Shiraishi A."/>
            <person name="Satake H."/>
            <person name="Nakayama K."/>
        </authorList>
    </citation>
    <scope>NUCLEOTIDE SEQUENCE</scope>
</reference>
<dbReference type="Pfam" id="PF24626">
    <property type="entry name" value="SH3_Tf2-1"/>
    <property type="match status" value="1"/>
</dbReference>
<feature type="region of interest" description="Disordered" evidence="2">
    <location>
        <begin position="145"/>
        <end position="212"/>
    </location>
</feature>
<feature type="domain" description="Tf2-1-like SH3-like" evidence="3">
    <location>
        <begin position="7"/>
        <end position="70"/>
    </location>
</feature>
<protein>
    <submittedName>
        <fullName evidence="4">Putative reverse transcriptase domain-containing protein</fullName>
    </submittedName>
</protein>
<keyword evidence="1" id="KW-0175">Coiled coil</keyword>
<sequence length="485" mass="56643">MEFEVEDKVMLKVSPWKGVVRFDKRGKLNPRYVKPFKVLAKVGKVAYRLELPQELSRVHYTFYVSNLKKCYADEPLVMSLEGIHVDDRLQFVEEPVEIMEREIKQLKRSRIPLVKVRWNSRRGPEFTWEREDSFRKKYPHLFTNRASSSTSRSIRHEAEEEEAEAEDEIPIAPSPPPQDPTLTPHATPPQDQPSTPPALPPQEQPTTTSQSSMSLLTTLMETCASLSQKVFELEQDKHTQALEILKLKKRVKKLEKKKRSKRMHPNRGIGKIEAIDADEDITLVDVETQEETLIKLKVEKAKLLDEQIAQKLHDEEVQKAAARDKQEKDDLEKAQVLQKYLKKKPVSIAQARKNMIIYLKNMAGYKMEHFRGMTYDKVRPIFEREYKKIQTLFKPDKDVEEPKKKRVVDEILLQESFKKLRAAEFSVSEFKVEALQIKYPIIDWEIYTEGSRTYWKIIRVGGITKAYQSFKDMLKGFNKEDLVAL</sequence>
<evidence type="ECO:0000256" key="2">
    <source>
        <dbReference type="SAM" id="MobiDB-lite"/>
    </source>
</evidence>
<evidence type="ECO:0000313" key="4">
    <source>
        <dbReference type="EMBL" id="GEU42027.1"/>
    </source>
</evidence>
<dbReference type="PANTHER" id="PTHR46148:SF59">
    <property type="entry name" value="NUCLEOTIDYLTRANSFERASE, RIBONUCLEASE H"/>
    <property type="match status" value="1"/>
</dbReference>
<feature type="compositionally biased region" description="Pro residues" evidence="2">
    <location>
        <begin position="186"/>
        <end position="203"/>
    </location>
</feature>
<organism evidence="4">
    <name type="scientific">Tanacetum cinerariifolium</name>
    <name type="common">Dalmatian daisy</name>
    <name type="synonym">Chrysanthemum cinerariifolium</name>
    <dbReference type="NCBI Taxonomy" id="118510"/>
    <lineage>
        <taxon>Eukaryota</taxon>
        <taxon>Viridiplantae</taxon>
        <taxon>Streptophyta</taxon>
        <taxon>Embryophyta</taxon>
        <taxon>Tracheophyta</taxon>
        <taxon>Spermatophyta</taxon>
        <taxon>Magnoliopsida</taxon>
        <taxon>eudicotyledons</taxon>
        <taxon>Gunneridae</taxon>
        <taxon>Pentapetalae</taxon>
        <taxon>asterids</taxon>
        <taxon>campanulids</taxon>
        <taxon>Asterales</taxon>
        <taxon>Asteraceae</taxon>
        <taxon>Asteroideae</taxon>
        <taxon>Anthemideae</taxon>
        <taxon>Anthemidinae</taxon>
        <taxon>Tanacetum</taxon>
    </lineage>
</organism>
<keyword evidence="4" id="KW-0548">Nucleotidyltransferase</keyword>
<feature type="coiled-coil region" evidence="1">
    <location>
        <begin position="237"/>
        <end position="334"/>
    </location>
</feature>
<accession>A0A6L2JZR3</accession>
<proteinExistence type="predicted"/>
<dbReference type="InterPro" id="IPR056924">
    <property type="entry name" value="SH3_Tf2-1"/>
</dbReference>